<feature type="compositionally biased region" description="Basic residues" evidence="1">
    <location>
        <begin position="24"/>
        <end position="37"/>
    </location>
</feature>
<gene>
    <name evidence="2" type="ORF">EGW08_018888</name>
</gene>
<dbReference type="EMBL" id="RQTK01000946">
    <property type="protein sequence ID" value="RUS73353.1"/>
    <property type="molecule type" value="Genomic_DNA"/>
</dbReference>
<proteinExistence type="predicted"/>
<dbReference type="Proteomes" id="UP000271974">
    <property type="component" value="Unassembled WGS sequence"/>
</dbReference>
<evidence type="ECO:0000313" key="2">
    <source>
        <dbReference type="EMBL" id="RUS73353.1"/>
    </source>
</evidence>
<organism evidence="2 3">
    <name type="scientific">Elysia chlorotica</name>
    <name type="common">Eastern emerald elysia</name>
    <name type="synonym">Sea slug</name>
    <dbReference type="NCBI Taxonomy" id="188477"/>
    <lineage>
        <taxon>Eukaryota</taxon>
        <taxon>Metazoa</taxon>
        <taxon>Spiralia</taxon>
        <taxon>Lophotrochozoa</taxon>
        <taxon>Mollusca</taxon>
        <taxon>Gastropoda</taxon>
        <taxon>Heterobranchia</taxon>
        <taxon>Euthyneura</taxon>
        <taxon>Panpulmonata</taxon>
        <taxon>Sacoglossa</taxon>
        <taxon>Placobranchoidea</taxon>
        <taxon>Plakobranchidae</taxon>
        <taxon>Elysia</taxon>
    </lineage>
</organism>
<feature type="region of interest" description="Disordered" evidence="1">
    <location>
        <begin position="15"/>
        <end position="104"/>
    </location>
</feature>
<evidence type="ECO:0000256" key="1">
    <source>
        <dbReference type="SAM" id="MobiDB-lite"/>
    </source>
</evidence>
<protein>
    <submittedName>
        <fullName evidence="2">Uncharacterized protein</fullName>
    </submittedName>
</protein>
<comment type="caution">
    <text evidence="2">The sequence shown here is derived from an EMBL/GenBank/DDBJ whole genome shotgun (WGS) entry which is preliminary data.</text>
</comment>
<name>A0A3S1B2D3_ELYCH</name>
<reference evidence="2 3" key="1">
    <citation type="submission" date="2019-01" db="EMBL/GenBank/DDBJ databases">
        <title>A draft genome assembly of the solar-powered sea slug Elysia chlorotica.</title>
        <authorList>
            <person name="Cai H."/>
            <person name="Li Q."/>
            <person name="Fang X."/>
            <person name="Li J."/>
            <person name="Curtis N.E."/>
            <person name="Altenburger A."/>
            <person name="Shibata T."/>
            <person name="Feng M."/>
            <person name="Maeda T."/>
            <person name="Schwartz J.A."/>
            <person name="Shigenobu S."/>
            <person name="Lundholm N."/>
            <person name="Nishiyama T."/>
            <person name="Yang H."/>
            <person name="Hasebe M."/>
            <person name="Li S."/>
            <person name="Pierce S.K."/>
            <person name="Wang J."/>
        </authorList>
    </citation>
    <scope>NUCLEOTIDE SEQUENCE [LARGE SCALE GENOMIC DNA]</scope>
    <source>
        <strain evidence="2">EC2010</strain>
        <tissue evidence="2">Whole organism of an adult</tissue>
    </source>
</reference>
<dbReference type="AlphaFoldDB" id="A0A3S1B2D3"/>
<keyword evidence="3" id="KW-1185">Reference proteome</keyword>
<evidence type="ECO:0000313" key="3">
    <source>
        <dbReference type="Proteomes" id="UP000271974"/>
    </source>
</evidence>
<sequence>MIKDSNRKAVIIRKVQHQQTEQQHHHHHNHNHHHNHQPHQPQPHRLASLHPSNYQHLQHRNQYHQNHHHHHSHHHQHHHQQQQLTFPSAPGRHAESWPCHPAPP</sequence>
<feature type="compositionally biased region" description="Basic residues" evidence="1">
    <location>
        <begin position="57"/>
        <end position="80"/>
    </location>
</feature>
<accession>A0A3S1B2D3</accession>